<dbReference type="Pfam" id="PF14469">
    <property type="entry name" value="AKAP28"/>
    <property type="match status" value="1"/>
</dbReference>
<name>A0A653DIJ5_CALMS</name>
<dbReference type="InterPro" id="IPR053084">
    <property type="entry name" value="AKAP"/>
</dbReference>
<dbReference type="GO" id="GO:0034237">
    <property type="term" value="F:protein kinase A regulatory subunit binding"/>
    <property type="evidence" value="ECO:0007669"/>
    <property type="project" value="TreeGrafter"/>
</dbReference>
<protein>
    <submittedName>
        <fullName evidence="2">Uncharacterized protein</fullName>
    </submittedName>
</protein>
<evidence type="ECO:0000256" key="1">
    <source>
        <dbReference type="SAM" id="MobiDB-lite"/>
    </source>
</evidence>
<dbReference type="EMBL" id="CAACVG010012164">
    <property type="protein sequence ID" value="VEN59809.1"/>
    <property type="molecule type" value="Genomic_DNA"/>
</dbReference>
<proteinExistence type="predicted"/>
<dbReference type="InterPro" id="IPR025663">
    <property type="entry name" value="AKAP_28"/>
</dbReference>
<dbReference type="PANTHER" id="PTHR35075:SF1">
    <property type="entry name" value="A-KINASE ANCHOR PROTEIN 14"/>
    <property type="match status" value="1"/>
</dbReference>
<dbReference type="PANTHER" id="PTHR35075">
    <property type="entry name" value="A-KINASE ANCHOR PROTEIN 14"/>
    <property type="match status" value="1"/>
</dbReference>
<gene>
    <name evidence="2" type="ORF">CALMAC_LOCUS17690</name>
</gene>
<sequence length="356" mass="40611">MEKKSSLRKRTVSVSSTGPKKASIKDDQLVVIKEGGLMSEISSGIDAVANIKYRETDLSDIQVENGERYSDERGRKSVKIDGEKKVHPIVVSSSQVIIEEAEVEIDECISVLFGFQSVSEVQRFKESVCQPSLTTSLGLSAEGLQRDRIESLRSSDVKSTTSESKTDCPFFKNIVTFSETFVDNIIQEAEITVNNAESLESAKTADGEYVRYDSQDSRQVFQIHVRTFTGWPSIGEFNCNLGAEKIDEYLSSFKTEEDWFYGVYYRGVSYDGWSSIFHYDVKWSLPTPRYPIVQAFATMYFDIEVSLTVPSHCKVKVSYWYEGNNFRFDPEISEFNDFTLNHILDKKIKWFQTVTY</sequence>
<dbReference type="AlphaFoldDB" id="A0A653DIJ5"/>
<reference evidence="2 3" key="1">
    <citation type="submission" date="2019-01" db="EMBL/GenBank/DDBJ databases">
        <authorList>
            <person name="Sayadi A."/>
        </authorList>
    </citation>
    <scope>NUCLEOTIDE SEQUENCE [LARGE SCALE GENOMIC DNA]</scope>
</reference>
<dbReference type="GO" id="GO:0005952">
    <property type="term" value="C:cAMP-dependent protein kinase complex"/>
    <property type="evidence" value="ECO:0007669"/>
    <property type="project" value="TreeGrafter"/>
</dbReference>
<evidence type="ECO:0000313" key="2">
    <source>
        <dbReference type="EMBL" id="VEN59809.1"/>
    </source>
</evidence>
<feature type="region of interest" description="Disordered" evidence="1">
    <location>
        <begin position="1"/>
        <end position="23"/>
    </location>
</feature>
<dbReference type="OrthoDB" id="2148342at2759"/>
<organism evidence="2 3">
    <name type="scientific">Callosobruchus maculatus</name>
    <name type="common">Southern cowpea weevil</name>
    <name type="synonym">Pulse bruchid</name>
    <dbReference type="NCBI Taxonomy" id="64391"/>
    <lineage>
        <taxon>Eukaryota</taxon>
        <taxon>Metazoa</taxon>
        <taxon>Ecdysozoa</taxon>
        <taxon>Arthropoda</taxon>
        <taxon>Hexapoda</taxon>
        <taxon>Insecta</taxon>
        <taxon>Pterygota</taxon>
        <taxon>Neoptera</taxon>
        <taxon>Endopterygota</taxon>
        <taxon>Coleoptera</taxon>
        <taxon>Polyphaga</taxon>
        <taxon>Cucujiformia</taxon>
        <taxon>Chrysomeloidea</taxon>
        <taxon>Chrysomelidae</taxon>
        <taxon>Bruchinae</taxon>
        <taxon>Bruchini</taxon>
        <taxon>Callosobruchus</taxon>
    </lineage>
</organism>
<dbReference type="Proteomes" id="UP000410492">
    <property type="component" value="Unassembled WGS sequence"/>
</dbReference>
<evidence type="ECO:0000313" key="3">
    <source>
        <dbReference type="Proteomes" id="UP000410492"/>
    </source>
</evidence>
<feature type="compositionally biased region" description="Basic residues" evidence="1">
    <location>
        <begin position="1"/>
        <end position="11"/>
    </location>
</feature>
<accession>A0A653DIJ5</accession>
<keyword evidence="3" id="KW-1185">Reference proteome</keyword>